<organism evidence="9 10">
    <name type="scientific">Winogradskyella aquimaris</name>
    <dbReference type="NCBI Taxonomy" id="864074"/>
    <lineage>
        <taxon>Bacteria</taxon>
        <taxon>Pseudomonadati</taxon>
        <taxon>Bacteroidota</taxon>
        <taxon>Flavobacteriia</taxon>
        <taxon>Flavobacteriales</taxon>
        <taxon>Flavobacteriaceae</taxon>
        <taxon>Winogradskyella</taxon>
    </lineage>
</organism>
<evidence type="ECO:0000256" key="4">
    <source>
        <dbReference type="ARBA" id="ARBA00022692"/>
    </source>
</evidence>
<dbReference type="Pfam" id="PF02687">
    <property type="entry name" value="FtsX"/>
    <property type="match status" value="1"/>
</dbReference>
<feature type="domain" description="ABC3 transporter permease C-terminal" evidence="8">
    <location>
        <begin position="267"/>
        <end position="394"/>
    </location>
</feature>
<sequence>MTTKLAWRNIWRNKTRTTVFLLAAFFGFAMALFTLNLMKSISQQRLDDAKNLQTSDLQIHKMGFQDDKDITLFIPNAENVIQKVKENANVDVVAKRISTNAVAASPENSIGCEIKGVEPTTEREISVVQDFLVEGSYLSTDMRMPILISKKTADKLKLKLKSKIIITLKNTQEEIVGGSFRVAGIFATPSTPFDENTVIVNYTDLQELGSISEPQEIAIKIKDPTKLIETQSGIQETLSAEYEVNNWKELLPELNAFDAFINMVGVLFTIIVILGLGFSLMNIMNMIVQERTHEIGMLRAIGQSKFKVFSMLLNEAGVLMMIGAVSGILFGYVLTLIASKVGVPISSGLDMLGIRPVMYPKLNPEIIIMVIVIAKILTVAIASIPAYRAMRIKPNAVLRD</sequence>
<evidence type="ECO:0000259" key="8">
    <source>
        <dbReference type="Pfam" id="PF02687"/>
    </source>
</evidence>
<name>A0ABU5EQ63_9FLAO</name>
<accession>A0ABU5EQ63</accession>
<keyword evidence="5 7" id="KW-1133">Transmembrane helix</keyword>
<evidence type="ECO:0000256" key="6">
    <source>
        <dbReference type="ARBA" id="ARBA00023136"/>
    </source>
</evidence>
<dbReference type="RefSeq" id="WP_320556837.1">
    <property type="nucleotide sequence ID" value="NZ_JAXDAE010000019.1"/>
</dbReference>
<evidence type="ECO:0000313" key="9">
    <source>
        <dbReference type="EMBL" id="MDY2588492.1"/>
    </source>
</evidence>
<feature type="transmembrane region" description="Helical" evidence="7">
    <location>
        <begin position="260"/>
        <end position="288"/>
    </location>
</feature>
<evidence type="ECO:0000256" key="2">
    <source>
        <dbReference type="ARBA" id="ARBA00005236"/>
    </source>
</evidence>
<dbReference type="EMBL" id="JAXDAE010000019">
    <property type="protein sequence ID" value="MDY2588492.1"/>
    <property type="molecule type" value="Genomic_DNA"/>
</dbReference>
<dbReference type="InterPro" id="IPR051447">
    <property type="entry name" value="Lipoprotein-release_system"/>
</dbReference>
<comment type="caution">
    <text evidence="9">The sequence shown here is derived from an EMBL/GenBank/DDBJ whole genome shotgun (WGS) entry which is preliminary data.</text>
</comment>
<reference evidence="9 10" key="1">
    <citation type="submission" date="2023-11" db="EMBL/GenBank/DDBJ databases">
        <title>Winogradskyella pelagius sp. nov., isolated from coastal sediment.</title>
        <authorList>
            <person name="Li F."/>
        </authorList>
    </citation>
    <scope>NUCLEOTIDE SEQUENCE [LARGE SCALE GENOMIC DNA]</scope>
    <source>
        <strain evidence="9 10">KCTC 23502</strain>
    </source>
</reference>
<keyword evidence="6 7" id="KW-0472">Membrane</keyword>
<proteinExistence type="inferred from homology"/>
<evidence type="ECO:0000256" key="5">
    <source>
        <dbReference type="ARBA" id="ARBA00022989"/>
    </source>
</evidence>
<evidence type="ECO:0000313" key="10">
    <source>
        <dbReference type="Proteomes" id="UP001285855"/>
    </source>
</evidence>
<evidence type="ECO:0000256" key="7">
    <source>
        <dbReference type="SAM" id="Phobius"/>
    </source>
</evidence>
<keyword evidence="3" id="KW-1003">Cell membrane</keyword>
<comment type="similarity">
    <text evidence="2">Belongs to the ABC-4 integral membrane protein family. LolC/E subfamily.</text>
</comment>
<keyword evidence="10" id="KW-1185">Reference proteome</keyword>
<feature type="transmembrane region" description="Helical" evidence="7">
    <location>
        <begin position="366"/>
        <end position="387"/>
    </location>
</feature>
<evidence type="ECO:0000256" key="3">
    <source>
        <dbReference type="ARBA" id="ARBA00022475"/>
    </source>
</evidence>
<evidence type="ECO:0000256" key="1">
    <source>
        <dbReference type="ARBA" id="ARBA00004651"/>
    </source>
</evidence>
<feature type="transmembrane region" description="Helical" evidence="7">
    <location>
        <begin position="309"/>
        <end position="334"/>
    </location>
</feature>
<gene>
    <name evidence="9" type="ORF">SNF14_14180</name>
</gene>
<keyword evidence="4 7" id="KW-0812">Transmembrane</keyword>
<protein>
    <submittedName>
        <fullName evidence="9">FtsX-like permease family protein</fullName>
    </submittedName>
</protein>
<dbReference type="PANTHER" id="PTHR30489:SF0">
    <property type="entry name" value="LIPOPROTEIN-RELEASING SYSTEM TRANSMEMBRANE PROTEIN LOLE"/>
    <property type="match status" value="1"/>
</dbReference>
<dbReference type="PANTHER" id="PTHR30489">
    <property type="entry name" value="LIPOPROTEIN-RELEASING SYSTEM TRANSMEMBRANE PROTEIN LOLE"/>
    <property type="match status" value="1"/>
</dbReference>
<dbReference type="InterPro" id="IPR003838">
    <property type="entry name" value="ABC3_permease_C"/>
</dbReference>
<comment type="subcellular location">
    <subcellularLocation>
        <location evidence="1">Cell membrane</location>
        <topology evidence="1">Multi-pass membrane protein</topology>
    </subcellularLocation>
</comment>
<dbReference type="Proteomes" id="UP001285855">
    <property type="component" value="Unassembled WGS sequence"/>
</dbReference>